<dbReference type="PANTHER" id="PTHR34235">
    <property type="entry name" value="SLR1203 PROTEIN-RELATED"/>
    <property type="match status" value="1"/>
</dbReference>
<dbReference type="AlphaFoldDB" id="A0A977L1X9"/>
<dbReference type="PANTHER" id="PTHR34235:SF3">
    <property type="entry name" value="SLR1203 PROTEIN"/>
    <property type="match status" value="1"/>
</dbReference>
<name>A0A977L1X9_9CYAN</name>
<dbReference type="Proteomes" id="UP001065613">
    <property type="component" value="Chromosome"/>
</dbReference>
<dbReference type="Gene3D" id="1.20.1220.20">
    <property type="entry name" value="Uncharcterised protein PF01724"/>
    <property type="match status" value="1"/>
</dbReference>
<sequence length="150" mass="17886">MPIIAPISHISQLYETDPTLWLEKTIECLKSDRLDQLDIENLIEELEDLGKRDRNKAVSLLEQIIRHLLLLQYWSAEYDNNASHWEATIDSFRTQLRRHLTTTLYQYLEQDLSIIYQDAQRYTRKKTRLQNLPTHCPYSLENLLDSSWLP</sequence>
<dbReference type="KEGG" id="wna:KA717_09400"/>
<dbReference type="EMBL" id="CP073041">
    <property type="protein sequence ID" value="UXE62885.1"/>
    <property type="molecule type" value="Genomic_DNA"/>
</dbReference>
<protein>
    <submittedName>
        <fullName evidence="1">DUF29 domain-containing protein</fullName>
    </submittedName>
</protein>
<organism evidence="1">
    <name type="scientific">Woronichinia naegeliana WA131</name>
    <dbReference type="NCBI Taxonomy" id="2824559"/>
    <lineage>
        <taxon>Bacteria</taxon>
        <taxon>Bacillati</taxon>
        <taxon>Cyanobacteriota</taxon>
        <taxon>Cyanophyceae</taxon>
        <taxon>Synechococcales</taxon>
        <taxon>Coelosphaeriaceae</taxon>
        <taxon>Woronichinia</taxon>
    </lineage>
</organism>
<evidence type="ECO:0000313" key="1">
    <source>
        <dbReference type="EMBL" id="UXE62885.1"/>
    </source>
</evidence>
<reference evidence="1" key="1">
    <citation type="submission" date="2021-04" db="EMBL/GenBank/DDBJ databases">
        <title>Genome sequence of Woronichinia naegeliana from Washington state freshwater lake bloom.</title>
        <authorList>
            <person name="Dreher T.W."/>
        </authorList>
    </citation>
    <scope>NUCLEOTIDE SEQUENCE</scope>
    <source>
        <strain evidence="1">WA131</strain>
    </source>
</reference>
<gene>
    <name evidence="1" type="ORF">KA717_09400</name>
</gene>
<accession>A0A977L1X9</accession>
<dbReference type="InterPro" id="IPR002636">
    <property type="entry name" value="DUF29"/>
</dbReference>
<dbReference type="Pfam" id="PF01724">
    <property type="entry name" value="DUF29"/>
    <property type="match status" value="1"/>
</dbReference>
<proteinExistence type="predicted"/>